<protein>
    <submittedName>
        <fullName evidence="1">Uncharacterized protein</fullName>
    </submittedName>
</protein>
<gene>
    <name evidence="1" type="ORF">HX822_20180</name>
    <name evidence="2" type="ORF">HX828_30955</name>
</gene>
<dbReference type="RefSeq" id="WP_177078933.1">
    <property type="nucleotide sequence ID" value="NZ_JACAOQ010000006.1"/>
</dbReference>
<evidence type="ECO:0000313" key="4">
    <source>
        <dbReference type="Proteomes" id="UP000537188"/>
    </source>
</evidence>
<sequence length="53" mass="5716">MTYEIARTSAQLFAVIAMMSMSVDDGITPELEQFADAVGLDCRRKASPYSVAG</sequence>
<organism evidence="1 3">
    <name type="scientific">Pseudomonas yamanorum</name>
    <dbReference type="NCBI Taxonomy" id="515393"/>
    <lineage>
        <taxon>Bacteria</taxon>
        <taxon>Pseudomonadati</taxon>
        <taxon>Pseudomonadota</taxon>
        <taxon>Gammaproteobacteria</taxon>
        <taxon>Pseudomonadales</taxon>
        <taxon>Pseudomonadaceae</taxon>
        <taxon>Pseudomonas</taxon>
    </lineage>
</organism>
<evidence type="ECO:0000313" key="2">
    <source>
        <dbReference type="EMBL" id="NWE79985.1"/>
    </source>
</evidence>
<reference evidence="3 4" key="1">
    <citation type="submission" date="2020-04" db="EMBL/GenBank/DDBJ databases">
        <title>Molecular characterization of pseudomonads from Agaricus bisporus reveal novel blotch 2 pathogens in Western Europe.</title>
        <authorList>
            <person name="Taparia T."/>
            <person name="Krijger M."/>
            <person name="Haynes E."/>
            <person name="Elpinstone J.G."/>
            <person name="Noble R."/>
            <person name="Van Der Wolf J."/>
        </authorList>
    </citation>
    <scope>NUCLEOTIDE SEQUENCE [LARGE SCALE GENOMIC DNA]</scope>
    <source>
        <strain evidence="2 4">IPO3781</strain>
        <strain evidence="1 3">IPO3782</strain>
    </source>
</reference>
<dbReference type="EMBL" id="JACARG010000042">
    <property type="protein sequence ID" value="NWE15266.1"/>
    <property type="molecule type" value="Genomic_DNA"/>
</dbReference>
<name>A0A7Y8EIL2_9PSED</name>
<proteinExistence type="predicted"/>
<comment type="caution">
    <text evidence="1">The sequence shown here is derived from an EMBL/GenBank/DDBJ whole genome shotgun (WGS) entry which is preliminary data.</text>
</comment>
<dbReference type="Proteomes" id="UP000531950">
    <property type="component" value="Unassembled WGS sequence"/>
</dbReference>
<evidence type="ECO:0000313" key="1">
    <source>
        <dbReference type="EMBL" id="NWE15266.1"/>
    </source>
</evidence>
<dbReference type="EMBL" id="JACARF010000066">
    <property type="protein sequence ID" value="NWE79985.1"/>
    <property type="molecule type" value="Genomic_DNA"/>
</dbReference>
<dbReference type="AlphaFoldDB" id="A0A7Y8EIL2"/>
<evidence type="ECO:0000313" key="3">
    <source>
        <dbReference type="Proteomes" id="UP000531950"/>
    </source>
</evidence>
<accession>A0A7Y8EIL2</accession>
<dbReference type="Proteomes" id="UP000537188">
    <property type="component" value="Unassembled WGS sequence"/>
</dbReference>